<evidence type="ECO:0000313" key="2">
    <source>
        <dbReference type="Proteomes" id="UP001223390"/>
    </source>
</evidence>
<evidence type="ECO:0000313" key="1">
    <source>
        <dbReference type="EMBL" id="MDK9501392.1"/>
    </source>
</evidence>
<keyword evidence="2" id="KW-1185">Reference proteome</keyword>
<protein>
    <recommendedName>
        <fullName evidence="3">Small CPxCG-related zinc finger protein</fullName>
    </recommendedName>
</protein>
<dbReference type="RefSeq" id="WP_285346789.1">
    <property type="nucleotide sequence ID" value="NZ_JASITI010000113.1"/>
</dbReference>
<accession>A0ABT7H654</accession>
<evidence type="ECO:0008006" key="3">
    <source>
        <dbReference type="Google" id="ProtNLM"/>
    </source>
</evidence>
<gene>
    <name evidence="1" type="ORF">QEZ40_000833</name>
</gene>
<comment type="caution">
    <text evidence="1">The sequence shown here is derived from an EMBL/GenBank/DDBJ whole genome shotgun (WGS) entry which is preliminary data.</text>
</comment>
<reference evidence="1 2" key="1">
    <citation type="submission" date="2023-05" db="EMBL/GenBank/DDBJ databases">
        <title>Sequencing and Assembly of Streptomyces sp. NP73.</title>
        <authorList>
            <person name="Konwar A.N."/>
            <person name="Saikia K."/>
            <person name="Thakur D."/>
        </authorList>
    </citation>
    <scope>NUCLEOTIDE SEQUENCE [LARGE SCALE GENOMIC DNA]</scope>
    <source>
        <strain evidence="1 2">NP73</strain>
    </source>
</reference>
<dbReference type="Proteomes" id="UP001223390">
    <property type="component" value="Unassembled WGS sequence"/>
</dbReference>
<dbReference type="EMBL" id="JASITI010000113">
    <property type="protein sequence ID" value="MDK9501392.1"/>
    <property type="molecule type" value="Genomic_DNA"/>
</dbReference>
<name>A0ABT7H654_9ACTN</name>
<proteinExistence type="predicted"/>
<sequence>MSPDCPRCGRALTALSVTYRRNRWGGAPPSPRPEQWWRCTGCGWLGYRRGADRPLRPMRRLEGEEGTCPFCGEEDSNVAGEPWETETGELRDWLVCLTCGTSNPRCLTPPGGG</sequence>
<organism evidence="1 2">
    <name type="scientific">Streptomyces katrae</name>
    <dbReference type="NCBI Taxonomy" id="68223"/>
    <lineage>
        <taxon>Bacteria</taxon>
        <taxon>Bacillati</taxon>
        <taxon>Actinomycetota</taxon>
        <taxon>Actinomycetes</taxon>
        <taxon>Kitasatosporales</taxon>
        <taxon>Streptomycetaceae</taxon>
        <taxon>Streptomyces</taxon>
    </lineage>
</organism>